<keyword evidence="5 9" id="KW-0350">Heme biosynthesis</keyword>
<evidence type="ECO:0000256" key="9">
    <source>
        <dbReference type="RuleBase" id="RU000607"/>
    </source>
</evidence>
<keyword evidence="9" id="KW-0999">Mitochondrion inner membrane</keyword>
<comment type="function">
    <text evidence="9">Catalyzes the ferrous insertion into protoporphyrin IX.</text>
</comment>
<dbReference type="InterPro" id="IPR033644">
    <property type="entry name" value="Ferrochelatase_C"/>
</dbReference>
<evidence type="ECO:0000256" key="6">
    <source>
        <dbReference type="ARBA" id="ARBA00023239"/>
    </source>
</evidence>
<dbReference type="FunFam" id="3.40.50.1400:FF:000006">
    <property type="entry name" value="Ferrochelatase"/>
    <property type="match status" value="1"/>
</dbReference>
<dbReference type="GO" id="GO:0005743">
    <property type="term" value="C:mitochondrial inner membrane"/>
    <property type="evidence" value="ECO:0007669"/>
    <property type="project" value="UniProtKB-SubCell"/>
</dbReference>
<name>A0A7S0Z4I5_9CRYP</name>
<evidence type="ECO:0000256" key="4">
    <source>
        <dbReference type="ARBA" id="ARBA00023004"/>
    </source>
</evidence>
<feature type="signal peptide" evidence="10">
    <location>
        <begin position="1"/>
        <end position="23"/>
    </location>
</feature>
<dbReference type="CDD" id="cd00419">
    <property type="entry name" value="Ferrochelatase_C"/>
    <property type="match status" value="1"/>
</dbReference>
<comment type="subcellular location">
    <subcellularLocation>
        <location evidence="9">Mitochondrion inner membrane</location>
    </subcellularLocation>
    <subcellularLocation>
        <location evidence="1">Plastid</location>
        <location evidence="1">Chloroplast</location>
    </subcellularLocation>
</comment>
<reference evidence="11" key="1">
    <citation type="submission" date="2021-01" db="EMBL/GenBank/DDBJ databases">
        <authorList>
            <person name="Corre E."/>
            <person name="Pelletier E."/>
            <person name="Niang G."/>
            <person name="Scheremetjew M."/>
            <person name="Finn R."/>
            <person name="Kale V."/>
            <person name="Holt S."/>
            <person name="Cochrane G."/>
            <person name="Meng A."/>
            <person name="Brown T."/>
            <person name="Cohen L."/>
        </authorList>
    </citation>
    <scope>NUCLEOTIDE SEQUENCE</scope>
    <source>
        <strain evidence="11">CCMP443</strain>
    </source>
</reference>
<dbReference type="PROSITE" id="PS00534">
    <property type="entry name" value="FERROCHELATASE"/>
    <property type="match status" value="1"/>
</dbReference>
<dbReference type="EC" id="4.98.1.1" evidence="9"/>
<keyword evidence="6 9" id="KW-0456">Lyase</keyword>
<keyword evidence="7 9" id="KW-0627">Porphyrin biosynthesis</keyword>
<evidence type="ECO:0000256" key="2">
    <source>
        <dbReference type="ARBA" id="ARBA00004943"/>
    </source>
</evidence>
<protein>
    <recommendedName>
        <fullName evidence="9">Ferrochelatase</fullName>
        <ecNumber evidence="9">4.98.1.1</ecNumber>
    </recommendedName>
</protein>
<dbReference type="GO" id="GO:0009507">
    <property type="term" value="C:chloroplast"/>
    <property type="evidence" value="ECO:0007669"/>
    <property type="project" value="UniProtKB-SubCell"/>
</dbReference>
<comment type="similarity">
    <text evidence="3 9">Belongs to the ferrochelatase family.</text>
</comment>
<dbReference type="GO" id="GO:0004325">
    <property type="term" value="F:ferrochelatase activity"/>
    <property type="evidence" value="ECO:0007669"/>
    <property type="project" value="UniProtKB-UniRule"/>
</dbReference>
<comment type="catalytic activity">
    <reaction evidence="8 9">
        <text>heme b + 2 H(+) = protoporphyrin IX + Fe(2+)</text>
        <dbReference type="Rhea" id="RHEA:22584"/>
        <dbReference type="ChEBI" id="CHEBI:15378"/>
        <dbReference type="ChEBI" id="CHEBI:29033"/>
        <dbReference type="ChEBI" id="CHEBI:57306"/>
        <dbReference type="ChEBI" id="CHEBI:60344"/>
        <dbReference type="EC" id="4.98.1.1"/>
    </reaction>
</comment>
<evidence type="ECO:0000256" key="3">
    <source>
        <dbReference type="ARBA" id="ARBA00007718"/>
    </source>
</evidence>
<keyword evidence="9" id="KW-0472">Membrane</keyword>
<evidence type="ECO:0000256" key="8">
    <source>
        <dbReference type="ARBA" id="ARBA00049380"/>
    </source>
</evidence>
<dbReference type="InterPro" id="IPR001015">
    <property type="entry name" value="Ferrochelatase"/>
</dbReference>
<dbReference type="InterPro" id="IPR033659">
    <property type="entry name" value="Ferrochelatase_N"/>
</dbReference>
<evidence type="ECO:0000256" key="1">
    <source>
        <dbReference type="ARBA" id="ARBA00004229"/>
    </source>
</evidence>
<evidence type="ECO:0000256" key="5">
    <source>
        <dbReference type="ARBA" id="ARBA00023133"/>
    </source>
</evidence>
<organism evidence="11">
    <name type="scientific">Hemiselmis tepida</name>
    <dbReference type="NCBI Taxonomy" id="464990"/>
    <lineage>
        <taxon>Eukaryota</taxon>
        <taxon>Cryptophyceae</taxon>
        <taxon>Cryptomonadales</taxon>
        <taxon>Hemiselmidaceae</taxon>
        <taxon>Hemiselmis</taxon>
    </lineage>
</organism>
<proteinExistence type="inferred from homology"/>
<dbReference type="NCBIfam" id="TIGR00109">
    <property type="entry name" value="hemH"/>
    <property type="match status" value="1"/>
</dbReference>
<dbReference type="SUPFAM" id="SSF53800">
    <property type="entry name" value="Chelatase"/>
    <property type="match status" value="1"/>
</dbReference>
<sequence>MRSPVGALLAFGLVSAFLSPLEAFAPAGFRPVGRLGRSALSRNPTGPRHAALSLRASAVSNPPDGNIFSDLFGLFGKPSETPSQPEAAAPAETEKVGILFLNLGGPESLDEVEDFLFNLFNDPDIIRLPGPLKPLQSFIARRIASSRAPQSREAYESIGGGSPIVKLTVEQGERLEEELARRGVESKSYVGMRYWYPFTEEAVDRLLKDGVTRLVVLPLYPQYSISTSGSSLRLLDQMMEDSPREWDPRKIDHTVVPAWFGHPGYVATQARLILDQLGEFEGNPRDVKVMFSAHGVPVSYVEAGDPYKGHVEDCASMIMDKVNEGRSEADSFDWTLAFQSRVGPVKWLEPYTDDVLNKLGEGGLENLVVVPLSFVSEHVETLEEIDIEYREVAEEAGIKNFKRVPALNSDPGFISCLADIAQEALEKPSLRVAEALELYQGKSMREAAAASSDRNAWLRPGISISAEAINGRAAMVAFASLAISQVINKGCPAIAGPSIAGKEPFCAAFSYDGWAWLLDVILNLQT</sequence>
<dbReference type="PANTHER" id="PTHR11108">
    <property type="entry name" value="FERROCHELATASE"/>
    <property type="match status" value="1"/>
</dbReference>
<gene>
    <name evidence="11" type="ORF">HTEP1355_LOCUS21560</name>
</gene>
<keyword evidence="10" id="KW-0732">Signal</keyword>
<dbReference type="PANTHER" id="PTHR11108:SF1">
    <property type="entry name" value="FERROCHELATASE, MITOCHONDRIAL"/>
    <property type="match status" value="1"/>
</dbReference>
<evidence type="ECO:0000256" key="7">
    <source>
        <dbReference type="ARBA" id="ARBA00023244"/>
    </source>
</evidence>
<dbReference type="GO" id="GO:0006783">
    <property type="term" value="P:heme biosynthetic process"/>
    <property type="evidence" value="ECO:0007669"/>
    <property type="project" value="UniProtKB-UniRule"/>
</dbReference>
<keyword evidence="9" id="KW-0496">Mitochondrion</keyword>
<dbReference type="HAMAP" id="MF_00323">
    <property type="entry name" value="Ferrochelatase"/>
    <property type="match status" value="1"/>
</dbReference>
<keyword evidence="4 9" id="KW-0408">Iron</keyword>
<evidence type="ECO:0000256" key="10">
    <source>
        <dbReference type="SAM" id="SignalP"/>
    </source>
</evidence>
<accession>A0A7S0Z4I5</accession>
<feature type="chain" id="PRO_5031460130" description="Ferrochelatase" evidence="10">
    <location>
        <begin position="24"/>
        <end position="526"/>
    </location>
</feature>
<dbReference type="UniPathway" id="UPA00252">
    <property type="reaction ID" value="UER00325"/>
</dbReference>
<dbReference type="EMBL" id="HBFN01037129">
    <property type="protein sequence ID" value="CAD8807880.1"/>
    <property type="molecule type" value="Transcribed_RNA"/>
</dbReference>
<dbReference type="CDD" id="cd03411">
    <property type="entry name" value="Ferrochelatase_N"/>
    <property type="match status" value="1"/>
</dbReference>
<dbReference type="Pfam" id="PF00762">
    <property type="entry name" value="Ferrochelatase"/>
    <property type="match status" value="1"/>
</dbReference>
<dbReference type="InterPro" id="IPR019772">
    <property type="entry name" value="Ferrochelatase_AS"/>
</dbReference>
<dbReference type="AlphaFoldDB" id="A0A7S0Z4I5"/>
<comment type="pathway">
    <text evidence="2 9">Porphyrin-containing compound metabolism; protoheme biosynthesis; protoheme from protoporphyrin-IX: step 1/1.</text>
</comment>
<evidence type="ECO:0000313" key="11">
    <source>
        <dbReference type="EMBL" id="CAD8807880.1"/>
    </source>
</evidence>
<dbReference type="Gene3D" id="3.40.50.1400">
    <property type="match status" value="2"/>
</dbReference>